<sequence length="187" mass="20391">MEDFVANAALLAAHLTQQCEKSVAEQQAAARELQQHADEIGQNVIAGKAELVQHARTAVRDALAVEIPAASRSLADTAERLQRMAEQLQFEQSAVGLRMRILGWKSIGSLIVAATVLAGGTAYVAWHNVKRVQRAQVQAEVLEALRHVTITSCDGRPCLKLEDGQERWVKNDDYVLVDGSADATPRE</sequence>
<feature type="transmembrane region" description="Helical" evidence="1">
    <location>
        <begin position="107"/>
        <end position="126"/>
    </location>
</feature>
<gene>
    <name evidence="2" type="ORF">E2F46_12925</name>
</gene>
<evidence type="ECO:0000313" key="3">
    <source>
        <dbReference type="Proteomes" id="UP000294796"/>
    </source>
</evidence>
<dbReference type="AlphaFoldDB" id="A0A4R5TS61"/>
<evidence type="ECO:0008006" key="4">
    <source>
        <dbReference type="Google" id="ProtNLM"/>
    </source>
</evidence>
<protein>
    <recommendedName>
        <fullName evidence="4">Relaxation protein</fullName>
    </recommendedName>
</protein>
<comment type="caution">
    <text evidence="2">The sequence shown here is derived from an EMBL/GenBank/DDBJ whole genome shotgun (WGS) entry which is preliminary data.</text>
</comment>
<evidence type="ECO:0000256" key="1">
    <source>
        <dbReference type="SAM" id="Phobius"/>
    </source>
</evidence>
<keyword evidence="3" id="KW-1185">Reference proteome</keyword>
<accession>A0A4R5TS61</accession>
<name>A0A4R5TS61_9GAMM</name>
<reference evidence="2 3" key="1">
    <citation type="submission" date="2019-03" db="EMBL/GenBank/DDBJ databases">
        <title>Luteimonas zhaokaii sp.nov., isolated from the rectal contents of Plateau pika in Yushu, Qinghai Province, China.</title>
        <authorList>
            <person name="Zhang G."/>
        </authorList>
    </citation>
    <scope>NUCLEOTIDE SEQUENCE [LARGE SCALE GENOMIC DNA]</scope>
    <source>
        <strain evidence="2 3">B9</strain>
    </source>
</reference>
<dbReference type="Proteomes" id="UP000294796">
    <property type="component" value="Unassembled WGS sequence"/>
</dbReference>
<organism evidence="2 3">
    <name type="scientific">Luteimonas aestuarii</name>
    <dbReference type="NCBI Taxonomy" id="453837"/>
    <lineage>
        <taxon>Bacteria</taxon>
        <taxon>Pseudomonadati</taxon>
        <taxon>Pseudomonadota</taxon>
        <taxon>Gammaproteobacteria</taxon>
        <taxon>Lysobacterales</taxon>
        <taxon>Lysobacteraceae</taxon>
        <taxon>Luteimonas</taxon>
    </lineage>
</organism>
<dbReference type="RefSeq" id="WP_133322716.1">
    <property type="nucleotide sequence ID" value="NZ_SMTF01000012.1"/>
</dbReference>
<dbReference type="OrthoDB" id="5959052at2"/>
<keyword evidence="1" id="KW-0472">Membrane</keyword>
<proteinExistence type="predicted"/>
<keyword evidence="1" id="KW-1133">Transmembrane helix</keyword>
<dbReference type="EMBL" id="SMTF01000012">
    <property type="protein sequence ID" value="TDK22665.1"/>
    <property type="molecule type" value="Genomic_DNA"/>
</dbReference>
<evidence type="ECO:0000313" key="2">
    <source>
        <dbReference type="EMBL" id="TDK22665.1"/>
    </source>
</evidence>
<keyword evidence="1" id="KW-0812">Transmembrane</keyword>